<accession>A0ABT2H6M4</accession>
<keyword evidence="2" id="KW-1185">Reference proteome</keyword>
<evidence type="ECO:0000313" key="2">
    <source>
        <dbReference type="Proteomes" id="UP001165586"/>
    </source>
</evidence>
<protein>
    <submittedName>
        <fullName evidence="1">Uncharacterized protein</fullName>
    </submittedName>
</protein>
<gene>
    <name evidence="1" type="ORF">N1032_17650</name>
</gene>
<dbReference type="EMBL" id="JANLCJ010000007">
    <property type="protein sequence ID" value="MCS5735572.1"/>
    <property type="molecule type" value="Genomic_DNA"/>
</dbReference>
<proteinExistence type="predicted"/>
<evidence type="ECO:0000313" key="1">
    <source>
        <dbReference type="EMBL" id="MCS5735572.1"/>
    </source>
</evidence>
<reference evidence="1" key="1">
    <citation type="submission" date="2022-08" db="EMBL/GenBank/DDBJ databases">
        <authorList>
            <person name="Deng Y."/>
            <person name="Han X.-F."/>
            <person name="Zhang Y.-Q."/>
        </authorList>
    </citation>
    <scope>NUCLEOTIDE SEQUENCE</scope>
    <source>
        <strain evidence="1">CPCC 203386</strain>
    </source>
</reference>
<sequence length="131" mass="14555">MTKSSETLVAAVRDTRAMALPKDFAGSTPPVRIPDPASFDFVLVSTSDQYEYALSVGAQPILITRDFSVTDRRGKLRLRLGKLIEPWRWRRTLLNEGVTELTVPRAGGSASFRIASRLAKVRVIVWRGPIS</sequence>
<dbReference type="Proteomes" id="UP001165586">
    <property type="component" value="Unassembled WGS sequence"/>
</dbReference>
<organism evidence="1 2">
    <name type="scientific">Herbiconiux daphne</name>
    <dbReference type="NCBI Taxonomy" id="2970914"/>
    <lineage>
        <taxon>Bacteria</taxon>
        <taxon>Bacillati</taxon>
        <taxon>Actinomycetota</taxon>
        <taxon>Actinomycetes</taxon>
        <taxon>Micrococcales</taxon>
        <taxon>Microbacteriaceae</taxon>
        <taxon>Herbiconiux</taxon>
    </lineage>
</organism>
<comment type="caution">
    <text evidence="1">The sequence shown here is derived from an EMBL/GenBank/DDBJ whole genome shotgun (WGS) entry which is preliminary data.</text>
</comment>
<dbReference type="RefSeq" id="WP_259540514.1">
    <property type="nucleotide sequence ID" value="NZ_JANLCJ010000007.1"/>
</dbReference>
<name>A0ABT2H6M4_9MICO</name>